<dbReference type="PANTHER" id="PTHR21013:SF10">
    <property type="entry name" value="ATP SYNTHASE MITOCHONDRIAL F1 COMPLEX ASSEMBLY FACTOR 2"/>
    <property type="match status" value="1"/>
</dbReference>
<keyword evidence="5" id="KW-1185">Reference proteome</keyword>
<dbReference type="GO" id="GO:0043461">
    <property type="term" value="P:proton-transporting ATP synthase complex assembly"/>
    <property type="evidence" value="ECO:0007669"/>
    <property type="project" value="InterPro"/>
</dbReference>
<gene>
    <name evidence="4" type="ORF">FKG95_03960</name>
</gene>
<comment type="caution">
    <text evidence="4">The sequence shown here is derived from an EMBL/GenBank/DDBJ whole genome shotgun (WGS) entry which is preliminary data.</text>
</comment>
<evidence type="ECO:0000256" key="1">
    <source>
        <dbReference type="ARBA" id="ARBA00008231"/>
    </source>
</evidence>
<dbReference type="InterPro" id="IPR023335">
    <property type="entry name" value="ATP12_ortho_dom_sf"/>
</dbReference>
<name>A0A545U3A4_9PROT</name>
<dbReference type="OrthoDB" id="9797825at2"/>
<organism evidence="4 5">
    <name type="scientific">Denitrobaculum tricleocarpae</name>
    <dbReference type="NCBI Taxonomy" id="2591009"/>
    <lineage>
        <taxon>Bacteria</taxon>
        <taxon>Pseudomonadati</taxon>
        <taxon>Pseudomonadota</taxon>
        <taxon>Alphaproteobacteria</taxon>
        <taxon>Rhodospirillales</taxon>
        <taxon>Rhodospirillaceae</taxon>
        <taxon>Denitrobaculum</taxon>
    </lineage>
</organism>
<dbReference type="EMBL" id="VHSH01000001">
    <property type="protein sequence ID" value="TQV83967.1"/>
    <property type="molecule type" value="Genomic_DNA"/>
</dbReference>
<dbReference type="PANTHER" id="PTHR21013">
    <property type="entry name" value="ATP SYNTHASE MITOCHONDRIAL F1 COMPLEX ASSEMBLY FACTOR 2/ATP12 PROTEIN, MITOCHONDRIAL PRECURSOR"/>
    <property type="match status" value="1"/>
</dbReference>
<dbReference type="Pfam" id="PF07542">
    <property type="entry name" value="ATP12"/>
    <property type="match status" value="1"/>
</dbReference>
<evidence type="ECO:0000256" key="2">
    <source>
        <dbReference type="ARBA" id="ARBA00022946"/>
    </source>
</evidence>
<dbReference type="Proteomes" id="UP000315252">
    <property type="component" value="Unassembled WGS sequence"/>
</dbReference>
<evidence type="ECO:0000256" key="3">
    <source>
        <dbReference type="ARBA" id="ARBA00023186"/>
    </source>
</evidence>
<keyword evidence="2" id="KW-0809">Transit peptide</keyword>
<dbReference type="InterPro" id="IPR011419">
    <property type="entry name" value="ATP12_ATP_synth-F1-assembly"/>
</dbReference>
<dbReference type="Gene3D" id="1.10.3580.10">
    <property type="entry name" value="ATP12 ATPase"/>
    <property type="match status" value="1"/>
</dbReference>
<dbReference type="AlphaFoldDB" id="A0A545U3A4"/>
<proteinExistence type="inferred from homology"/>
<comment type="similarity">
    <text evidence="1">Belongs to the ATP12 family.</text>
</comment>
<accession>A0A545U3A4</accession>
<keyword evidence="3" id="KW-0143">Chaperone</keyword>
<dbReference type="InterPro" id="IPR042272">
    <property type="entry name" value="ATP12_ATP_synth-F1-assembly_N"/>
</dbReference>
<dbReference type="SUPFAM" id="SSF160909">
    <property type="entry name" value="ATP12-like"/>
    <property type="match status" value="1"/>
</dbReference>
<protein>
    <submittedName>
        <fullName evidence="4">ATPase</fullName>
    </submittedName>
</protein>
<sequence>MKRFYKKAEVVSSKEGESAGFTVALDGRILRTPNKAALQLPTHSLAEAVASEWNAQGETIDAQTMPMMTLACTAIDWVHQERAHAVETTAAFAEHDLVCYWAEEPPELVSRQQEHWQPLLDWVTLSFDAPLIVIPGILSKPQPAASVEALRHAIENLDDMALTALHTVVSAGGSLVIGLALLQRRLSADEAFTAALLDELFQIEFWGEDSEAAARHAGLRGEFHAAASFLSLLRG</sequence>
<evidence type="ECO:0000313" key="5">
    <source>
        <dbReference type="Proteomes" id="UP000315252"/>
    </source>
</evidence>
<dbReference type="Gene3D" id="3.30.2180.10">
    <property type="entry name" value="ATP12-like"/>
    <property type="match status" value="1"/>
</dbReference>
<reference evidence="4 5" key="1">
    <citation type="submission" date="2019-06" db="EMBL/GenBank/DDBJ databases">
        <title>Whole genome sequence for Rhodospirillaceae sp. R148.</title>
        <authorList>
            <person name="Wang G."/>
        </authorList>
    </citation>
    <scope>NUCLEOTIDE SEQUENCE [LARGE SCALE GENOMIC DNA]</scope>
    <source>
        <strain evidence="4 5">R148</strain>
    </source>
</reference>
<evidence type="ECO:0000313" key="4">
    <source>
        <dbReference type="EMBL" id="TQV83967.1"/>
    </source>
</evidence>